<dbReference type="PROSITE" id="PS00194">
    <property type="entry name" value="THIOREDOXIN_1"/>
    <property type="match status" value="1"/>
</dbReference>
<name>A0A8X8ZES6_SALSN</name>
<dbReference type="PROSITE" id="PS51352">
    <property type="entry name" value="THIOREDOXIN_2"/>
    <property type="match status" value="1"/>
</dbReference>
<keyword evidence="3" id="KW-0676">Redox-active center</keyword>
<dbReference type="Proteomes" id="UP000298416">
    <property type="component" value="Unassembled WGS sequence"/>
</dbReference>
<reference evidence="6" key="1">
    <citation type="submission" date="2018-01" db="EMBL/GenBank/DDBJ databases">
        <authorList>
            <person name="Mao J.F."/>
        </authorList>
    </citation>
    <scope>NUCLEOTIDE SEQUENCE</scope>
    <source>
        <strain evidence="6">Huo1</strain>
        <tissue evidence="6">Leaf</tissue>
    </source>
</reference>
<evidence type="ECO:0000259" key="5">
    <source>
        <dbReference type="PROSITE" id="PS51352"/>
    </source>
</evidence>
<evidence type="ECO:0000256" key="2">
    <source>
        <dbReference type="ARBA" id="ARBA00023157"/>
    </source>
</evidence>
<comment type="caution">
    <text evidence="6">The sequence shown here is derived from an EMBL/GenBank/DDBJ whole genome shotgun (WGS) entry which is preliminary data.</text>
</comment>
<comment type="similarity">
    <text evidence="4">Belongs to the thioredoxin family. Plant F-type subfamily.</text>
</comment>
<dbReference type="EMBL" id="PNBA02000014">
    <property type="protein sequence ID" value="KAG6401983.1"/>
    <property type="molecule type" value="Genomic_DNA"/>
</dbReference>
<dbReference type="OrthoDB" id="2121326at2759"/>
<gene>
    <name evidence="6" type="ORF">SASPL_138851</name>
</gene>
<keyword evidence="2" id="KW-1015">Disulfide bond</keyword>
<keyword evidence="7" id="KW-1185">Reference proteome</keyword>
<organism evidence="6">
    <name type="scientific">Salvia splendens</name>
    <name type="common">Scarlet sage</name>
    <dbReference type="NCBI Taxonomy" id="180675"/>
    <lineage>
        <taxon>Eukaryota</taxon>
        <taxon>Viridiplantae</taxon>
        <taxon>Streptophyta</taxon>
        <taxon>Embryophyta</taxon>
        <taxon>Tracheophyta</taxon>
        <taxon>Spermatophyta</taxon>
        <taxon>Magnoliopsida</taxon>
        <taxon>eudicotyledons</taxon>
        <taxon>Gunneridae</taxon>
        <taxon>Pentapetalae</taxon>
        <taxon>asterids</taxon>
        <taxon>lamiids</taxon>
        <taxon>Lamiales</taxon>
        <taxon>Lamiaceae</taxon>
        <taxon>Nepetoideae</taxon>
        <taxon>Mentheae</taxon>
        <taxon>Salviinae</taxon>
        <taxon>Salvia</taxon>
        <taxon>Salvia subgen. Calosphace</taxon>
        <taxon>core Calosphace</taxon>
    </lineage>
</organism>
<protein>
    <recommendedName>
        <fullName evidence="5">Thioredoxin domain-containing protein</fullName>
    </recommendedName>
</protein>
<evidence type="ECO:0000313" key="6">
    <source>
        <dbReference type="EMBL" id="KAG6401983.1"/>
    </source>
</evidence>
<evidence type="ECO:0000313" key="7">
    <source>
        <dbReference type="Proteomes" id="UP000298416"/>
    </source>
</evidence>
<dbReference type="AlphaFoldDB" id="A0A8X8ZES6"/>
<reference evidence="6" key="2">
    <citation type="submission" date="2020-08" db="EMBL/GenBank/DDBJ databases">
        <title>Plant Genome Project.</title>
        <authorList>
            <person name="Zhang R.-G."/>
        </authorList>
    </citation>
    <scope>NUCLEOTIDE SEQUENCE</scope>
    <source>
        <strain evidence="6">Huo1</strain>
        <tissue evidence="6">Leaf</tissue>
    </source>
</reference>
<dbReference type="Pfam" id="PF00085">
    <property type="entry name" value="Thioredoxin"/>
    <property type="match status" value="1"/>
</dbReference>
<sequence length="159" mass="17966">MTVRTMTRRRHLIQGSAMYQWRISQMKTLLNPKINQEAAQLLKAKAMEAIAEGEIILIHSGSELEEKLDAASRASRLSVLYFTATWCGPCRYVGPVFTSLAGKYPKVVFLKVDIDEAREVAAEWNIRSIPTFVFVKNGEEVDELIFTKQGSRERLSSKG</sequence>
<keyword evidence="1" id="KW-0249">Electron transport</keyword>
<accession>A0A8X8ZES6</accession>
<dbReference type="CDD" id="cd02947">
    <property type="entry name" value="TRX_family"/>
    <property type="match status" value="1"/>
</dbReference>
<keyword evidence="1" id="KW-0813">Transport</keyword>
<dbReference type="InterPro" id="IPR013766">
    <property type="entry name" value="Thioredoxin_domain"/>
</dbReference>
<dbReference type="InterPro" id="IPR017937">
    <property type="entry name" value="Thioredoxin_CS"/>
</dbReference>
<proteinExistence type="inferred from homology"/>
<dbReference type="PANTHER" id="PTHR46115">
    <property type="entry name" value="THIOREDOXIN-LIKE PROTEIN 1"/>
    <property type="match status" value="1"/>
</dbReference>
<dbReference type="FunFam" id="3.40.30.10:FF:000245">
    <property type="entry name" value="Thioredoxin"/>
    <property type="match status" value="1"/>
</dbReference>
<evidence type="ECO:0000256" key="1">
    <source>
        <dbReference type="ARBA" id="ARBA00022982"/>
    </source>
</evidence>
<evidence type="ECO:0000256" key="4">
    <source>
        <dbReference type="ARBA" id="ARBA00038337"/>
    </source>
</evidence>
<feature type="domain" description="Thioredoxin" evidence="5">
    <location>
        <begin position="36"/>
        <end position="159"/>
    </location>
</feature>
<evidence type="ECO:0000256" key="3">
    <source>
        <dbReference type="ARBA" id="ARBA00023284"/>
    </source>
</evidence>